<feature type="transmembrane region" description="Helical" evidence="2">
    <location>
        <begin position="113"/>
        <end position="130"/>
    </location>
</feature>
<dbReference type="InterPro" id="IPR007401">
    <property type="entry name" value="DUF454"/>
</dbReference>
<evidence type="ECO:0000313" key="3">
    <source>
        <dbReference type="EMBL" id="EJX01092.1"/>
    </source>
</evidence>
<feature type="region of interest" description="Disordered" evidence="1">
    <location>
        <begin position="141"/>
        <end position="161"/>
    </location>
</feature>
<name>J9G1M0_9ZZZZ</name>
<gene>
    <name evidence="3" type="ORF">EVA_10802</name>
</gene>
<keyword evidence="2" id="KW-1133">Transmembrane helix</keyword>
<dbReference type="PANTHER" id="PTHR35813">
    <property type="entry name" value="INNER MEMBRANE PROTEIN YBAN"/>
    <property type="match status" value="1"/>
</dbReference>
<dbReference type="PANTHER" id="PTHR35813:SF1">
    <property type="entry name" value="INNER MEMBRANE PROTEIN YBAN"/>
    <property type="match status" value="1"/>
</dbReference>
<dbReference type="EMBL" id="AMCI01003098">
    <property type="protein sequence ID" value="EJX01092.1"/>
    <property type="molecule type" value="Genomic_DNA"/>
</dbReference>
<feature type="transmembrane region" description="Helical" evidence="2">
    <location>
        <begin position="85"/>
        <end position="107"/>
    </location>
</feature>
<feature type="compositionally biased region" description="Polar residues" evidence="1">
    <location>
        <begin position="150"/>
        <end position="161"/>
    </location>
</feature>
<reference evidence="3" key="1">
    <citation type="journal article" date="2012" name="PLoS ONE">
        <title>Gene sets for utilization of primary and secondary nutrition supplies in the distal gut of endangered iberian lynx.</title>
        <authorList>
            <person name="Alcaide M."/>
            <person name="Messina E."/>
            <person name="Richter M."/>
            <person name="Bargiela R."/>
            <person name="Peplies J."/>
            <person name="Huws S.A."/>
            <person name="Newbold C.J."/>
            <person name="Golyshin P.N."/>
            <person name="Simon M.A."/>
            <person name="Lopez G."/>
            <person name="Yakimov M.M."/>
            <person name="Ferrer M."/>
        </authorList>
    </citation>
    <scope>NUCLEOTIDE SEQUENCE</scope>
</reference>
<protein>
    <submittedName>
        <fullName evidence="3">Membrane protein containing DUF454</fullName>
    </submittedName>
</protein>
<accession>J9G1M0</accession>
<comment type="caution">
    <text evidence="3">The sequence shown here is derived from an EMBL/GenBank/DDBJ whole genome shotgun (WGS) entry which is preliminary data.</text>
</comment>
<dbReference type="GO" id="GO:0005886">
    <property type="term" value="C:plasma membrane"/>
    <property type="evidence" value="ECO:0007669"/>
    <property type="project" value="TreeGrafter"/>
</dbReference>
<organism evidence="3">
    <name type="scientific">gut metagenome</name>
    <dbReference type="NCBI Taxonomy" id="749906"/>
    <lineage>
        <taxon>unclassified sequences</taxon>
        <taxon>metagenomes</taxon>
        <taxon>organismal metagenomes</taxon>
    </lineage>
</organism>
<keyword evidence="2" id="KW-0812">Transmembrane</keyword>
<proteinExistence type="predicted"/>
<keyword evidence="2" id="KW-0472">Membrane</keyword>
<sequence>MTLRSFSAFLSIFASMKVLYILLGSLSLGLGIIGIFLPLLPTTPFLLLTAALYFRSSPRLYHWLLHQKHLGPYIRHFREHKALPLHAKVISVSLIWLTLGYCGLYVAPYLWSNLLFLSIAIGTTLLILSYKTLRRTSVQASLPPADPSKVKNQSPTPHSRP</sequence>
<feature type="transmembrane region" description="Helical" evidence="2">
    <location>
        <begin position="32"/>
        <end position="54"/>
    </location>
</feature>
<evidence type="ECO:0000256" key="2">
    <source>
        <dbReference type="SAM" id="Phobius"/>
    </source>
</evidence>
<dbReference type="Pfam" id="PF04304">
    <property type="entry name" value="DUF454"/>
    <property type="match status" value="1"/>
</dbReference>
<dbReference type="AlphaFoldDB" id="J9G1M0"/>
<feature type="transmembrane region" description="Helical" evidence="2">
    <location>
        <begin position="7"/>
        <end position="26"/>
    </location>
</feature>
<evidence type="ECO:0000256" key="1">
    <source>
        <dbReference type="SAM" id="MobiDB-lite"/>
    </source>
</evidence>